<dbReference type="EC" id="3.1.3.48" evidence="6"/>
<feature type="active site" description="Proton donor" evidence="4">
    <location>
        <position position="117"/>
    </location>
</feature>
<dbReference type="PANTHER" id="PTHR11717:SF31">
    <property type="entry name" value="LOW MOLECULAR WEIGHT PROTEIN-TYROSINE-PHOSPHATASE ETP-RELATED"/>
    <property type="match status" value="1"/>
</dbReference>
<feature type="domain" description="Phosphotyrosine protein phosphatase I" evidence="5">
    <location>
        <begin position="3"/>
        <end position="143"/>
    </location>
</feature>
<evidence type="ECO:0000256" key="4">
    <source>
        <dbReference type="PIRSR" id="PIRSR617867-1"/>
    </source>
</evidence>
<evidence type="ECO:0000256" key="2">
    <source>
        <dbReference type="ARBA" id="ARBA00022801"/>
    </source>
</evidence>
<dbReference type="EMBL" id="LDZY01000003">
    <property type="protein sequence ID" value="KLU67068.1"/>
    <property type="molecule type" value="Genomic_DNA"/>
</dbReference>
<name>A0A0J1FVR1_9FIRM</name>
<dbReference type="Gene3D" id="3.40.50.2300">
    <property type="match status" value="1"/>
</dbReference>
<reference evidence="6 7" key="1">
    <citation type="submission" date="2015-06" db="EMBL/GenBank/DDBJ databases">
        <title>Draft genome of the moderately acidophilic sulfate reducer Candidatus Desulfosporosinus acididurans strain M1.</title>
        <authorList>
            <person name="Poehlein A."/>
            <person name="Petzsch P."/>
            <person name="Johnson B.D."/>
            <person name="Schloemann M."/>
            <person name="Daniel R."/>
            <person name="Muehling M."/>
        </authorList>
    </citation>
    <scope>NUCLEOTIDE SEQUENCE [LARGE SCALE GENOMIC DNA]</scope>
    <source>
        <strain evidence="6 7">M1</strain>
    </source>
</reference>
<evidence type="ECO:0000313" key="6">
    <source>
        <dbReference type="EMBL" id="KLU67068.1"/>
    </source>
</evidence>
<evidence type="ECO:0000259" key="5">
    <source>
        <dbReference type="SMART" id="SM00226"/>
    </source>
</evidence>
<dbReference type="Proteomes" id="UP000036356">
    <property type="component" value="Unassembled WGS sequence"/>
</dbReference>
<evidence type="ECO:0000256" key="3">
    <source>
        <dbReference type="ARBA" id="ARBA00022912"/>
    </source>
</evidence>
<dbReference type="Pfam" id="PF01451">
    <property type="entry name" value="LMWPc"/>
    <property type="match status" value="1"/>
</dbReference>
<evidence type="ECO:0000313" key="7">
    <source>
        <dbReference type="Proteomes" id="UP000036356"/>
    </source>
</evidence>
<dbReference type="PANTHER" id="PTHR11717">
    <property type="entry name" value="LOW MOLECULAR WEIGHT PROTEIN TYROSINE PHOSPHATASE"/>
    <property type="match status" value="1"/>
</dbReference>
<evidence type="ECO:0000256" key="1">
    <source>
        <dbReference type="ARBA" id="ARBA00011063"/>
    </source>
</evidence>
<dbReference type="SMART" id="SM00226">
    <property type="entry name" value="LMWPc"/>
    <property type="match status" value="1"/>
</dbReference>
<feature type="active site" description="Nucleophile" evidence="4">
    <location>
        <position position="9"/>
    </location>
</feature>
<dbReference type="STRING" id="476652.DEAC_c10020"/>
<dbReference type="SUPFAM" id="SSF52788">
    <property type="entry name" value="Phosphotyrosine protein phosphatases I"/>
    <property type="match status" value="1"/>
</dbReference>
<dbReference type="RefSeq" id="WP_047808914.1">
    <property type="nucleotide sequence ID" value="NZ_LDZY01000003.1"/>
</dbReference>
<organism evidence="6 7">
    <name type="scientific">Desulfosporosinus acididurans</name>
    <dbReference type="NCBI Taxonomy" id="476652"/>
    <lineage>
        <taxon>Bacteria</taxon>
        <taxon>Bacillati</taxon>
        <taxon>Bacillota</taxon>
        <taxon>Clostridia</taxon>
        <taxon>Eubacteriales</taxon>
        <taxon>Desulfitobacteriaceae</taxon>
        <taxon>Desulfosporosinus</taxon>
    </lineage>
</organism>
<dbReference type="InterPro" id="IPR036196">
    <property type="entry name" value="Ptyr_pPase_sf"/>
</dbReference>
<dbReference type="InterPro" id="IPR017867">
    <property type="entry name" value="Tyr_phospatase_low_mol_wt"/>
</dbReference>
<protein>
    <submittedName>
        <fullName evidence="6">Low molecular weight protein-tyrosine-phosphatase YwlE</fullName>
        <ecNumber evidence="6">3.1.3.48</ecNumber>
    </submittedName>
</protein>
<dbReference type="AlphaFoldDB" id="A0A0J1FVR1"/>
<dbReference type="PRINTS" id="PR00719">
    <property type="entry name" value="LMWPTPASE"/>
</dbReference>
<keyword evidence="3" id="KW-0904">Protein phosphatase</keyword>
<dbReference type="InterPro" id="IPR050438">
    <property type="entry name" value="LMW_PTPase"/>
</dbReference>
<keyword evidence="2 6" id="KW-0378">Hydrolase</keyword>
<keyword evidence="7" id="KW-1185">Reference proteome</keyword>
<comment type="similarity">
    <text evidence="1">Belongs to the low molecular weight phosphotyrosine protein phosphatase family.</text>
</comment>
<dbReference type="GO" id="GO:0004725">
    <property type="term" value="F:protein tyrosine phosphatase activity"/>
    <property type="evidence" value="ECO:0007669"/>
    <property type="project" value="UniProtKB-EC"/>
</dbReference>
<dbReference type="InterPro" id="IPR023485">
    <property type="entry name" value="Ptyr_pPase"/>
</dbReference>
<accession>A0A0J1FVR1</accession>
<dbReference type="CDD" id="cd16344">
    <property type="entry name" value="LMWPAP"/>
    <property type="match status" value="1"/>
</dbReference>
<dbReference type="PATRIC" id="fig|476652.3.peg.1032"/>
<gene>
    <name evidence="6" type="primary">ywlE</name>
    <name evidence="6" type="ORF">DEAC_c10020</name>
</gene>
<sequence>MALKLLFVCTGNTCRSPMAERLARQILGKEVQVASAGIEAWEGEKASLQALEVLKEKKLDLSDHRARKISAELMSEADWIIPMTQAQEERLKYRFPEFASKIRCLGGWGERGRDIRDPWMGSVDEYRRTALEIEELLPSLKERLAEDIEK</sequence>
<comment type="caution">
    <text evidence="6">The sequence shown here is derived from an EMBL/GenBank/DDBJ whole genome shotgun (WGS) entry which is preliminary data.</text>
</comment>
<proteinExistence type="inferred from homology"/>
<feature type="active site" evidence="4">
    <location>
        <position position="15"/>
    </location>
</feature>